<proteinExistence type="predicted"/>
<evidence type="ECO:0008006" key="4">
    <source>
        <dbReference type="Google" id="ProtNLM"/>
    </source>
</evidence>
<dbReference type="SUPFAM" id="SSF50814">
    <property type="entry name" value="Lipocalins"/>
    <property type="match status" value="1"/>
</dbReference>
<dbReference type="Proteomes" id="UP001497623">
    <property type="component" value="Unassembled WGS sequence"/>
</dbReference>
<dbReference type="GO" id="GO:0000302">
    <property type="term" value="P:response to reactive oxygen species"/>
    <property type="evidence" value="ECO:0007669"/>
    <property type="project" value="TreeGrafter"/>
</dbReference>
<feature type="signal peptide" evidence="1">
    <location>
        <begin position="1"/>
        <end position="28"/>
    </location>
</feature>
<dbReference type="AlphaFoldDB" id="A0AAV2QZ43"/>
<gene>
    <name evidence="2" type="ORF">MNOR_LOCUS17879</name>
</gene>
<dbReference type="GO" id="GO:0006629">
    <property type="term" value="P:lipid metabolic process"/>
    <property type="evidence" value="ECO:0007669"/>
    <property type="project" value="TreeGrafter"/>
</dbReference>
<evidence type="ECO:0000256" key="1">
    <source>
        <dbReference type="SAM" id="SignalP"/>
    </source>
</evidence>
<feature type="non-terminal residue" evidence="2">
    <location>
        <position position="1"/>
    </location>
</feature>
<evidence type="ECO:0000313" key="2">
    <source>
        <dbReference type="EMBL" id="CAL4104896.1"/>
    </source>
</evidence>
<protein>
    <recommendedName>
        <fullName evidence="4">Lipocalin/cytosolic fatty-acid binding domain-containing protein</fullName>
    </recommendedName>
</protein>
<feature type="chain" id="PRO_5044022128" description="Lipocalin/cytosolic fatty-acid binding domain-containing protein" evidence="1">
    <location>
        <begin position="29"/>
        <end position="203"/>
    </location>
</feature>
<dbReference type="Gene3D" id="2.40.128.20">
    <property type="match status" value="1"/>
</dbReference>
<accession>A0AAV2QZ43</accession>
<keyword evidence="1" id="KW-0732">Signal</keyword>
<dbReference type="GO" id="GO:0005737">
    <property type="term" value="C:cytoplasm"/>
    <property type="evidence" value="ECO:0007669"/>
    <property type="project" value="TreeGrafter"/>
</dbReference>
<dbReference type="PANTHER" id="PTHR10612:SF62">
    <property type="entry name" value="LIPOCALIN_CYTOSOLIC FATTY-ACID BINDING DOMAIN-CONTAINING PROTEIN"/>
    <property type="match status" value="1"/>
</dbReference>
<dbReference type="PANTHER" id="PTHR10612">
    <property type="entry name" value="APOLIPOPROTEIN D"/>
    <property type="match status" value="1"/>
</dbReference>
<dbReference type="EMBL" id="CAXKWB010012534">
    <property type="protein sequence ID" value="CAL4104896.1"/>
    <property type="molecule type" value="Genomic_DNA"/>
</dbReference>
<organism evidence="2 3">
    <name type="scientific">Meganyctiphanes norvegica</name>
    <name type="common">Northern krill</name>
    <name type="synonym">Thysanopoda norvegica</name>
    <dbReference type="NCBI Taxonomy" id="48144"/>
    <lineage>
        <taxon>Eukaryota</taxon>
        <taxon>Metazoa</taxon>
        <taxon>Ecdysozoa</taxon>
        <taxon>Arthropoda</taxon>
        <taxon>Crustacea</taxon>
        <taxon>Multicrustacea</taxon>
        <taxon>Malacostraca</taxon>
        <taxon>Eumalacostraca</taxon>
        <taxon>Eucarida</taxon>
        <taxon>Euphausiacea</taxon>
        <taxon>Euphausiidae</taxon>
        <taxon>Meganyctiphanes</taxon>
    </lineage>
</organism>
<dbReference type="InterPro" id="IPR012674">
    <property type="entry name" value="Calycin"/>
</dbReference>
<comment type="caution">
    <text evidence="2">The sequence shown here is derived from an EMBL/GenBank/DDBJ whole genome shotgun (WGS) entry which is preliminary data.</text>
</comment>
<keyword evidence="3" id="KW-1185">Reference proteome</keyword>
<reference evidence="2 3" key="1">
    <citation type="submission" date="2024-05" db="EMBL/GenBank/DDBJ databases">
        <authorList>
            <person name="Wallberg A."/>
        </authorList>
    </citation>
    <scope>NUCLEOTIDE SEQUENCE [LARGE SCALE GENOMIC DNA]</scope>
</reference>
<evidence type="ECO:0000313" key="3">
    <source>
        <dbReference type="Proteomes" id="UP001497623"/>
    </source>
</evidence>
<name>A0AAV2QZ43_MEGNR</name>
<sequence length="203" mass="22524">RTRAMLHGVNVPYYFLTGASCLVSSALAGDLPCVPVTPDETFTNDLFQGRWYEVGRIQTPGGGAYQEGCMCDTTDVAVEPENFPLGDAKATYSCNKNAVDGEVQSVTANLFYDGTPGGFQQQFPFPFAPKLAYNLLLIDEDIAMEYDCHKYELTGNTEYCVHFMSRTPSIDDKRLMDLIDFAESLGLNNQNITYKATEQEGCW</sequence>